<organism evidence="2 3">
    <name type="scientific">Miscanthus lutarioriparius</name>
    <dbReference type="NCBI Taxonomy" id="422564"/>
    <lineage>
        <taxon>Eukaryota</taxon>
        <taxon>Viridiplantae</taxon>
        <taxon>Streptophyta</taxon>
        <taxon>Embryophyta</taxon>
        <taxon>Tracheophyta</taxon>
        <taxon>Spermatophyta</taxon>
        <taxon>Magnoliopsida</taxon>
        <taxon>Liliopsida</taxon>
        <taxon>Poales</taxon>
        <taxon>Poaceae</taxon>
        <taxon>PACMAD clade</taxon>
        <taxon>Panicoideae</taxon>
        <taxon>Andropogonodae</taxon>
        <taxon>Andropogoneae</taxon>
        <taxon>Saccharinae</taxon>
        <taxon>Miscanthus</taxon>
    </lineage>
</organism>
<protein>
    <submittedName>
        <fullName evidence="2">Uncharacterized protein</fullName>
    </submittedName>
</protein>
<dbReference type="Proteomes" id="UP000604825">
    <property type="component" value="Unassembled WGS sequence"/>
</dbReference>
<comment type="caution">
    <text evidence="2">The sequence shown here is derived from an EMBL/GenBank/DDBJ whole genome shotgun (WGS) entry which is preliminary data.</text>
</comment>
<gene>
    <name evidence="2" type="ORF">NCGR_LOCUS28721</name>
</gene>
<evidence type="ECO:0000256" key="1">
    <source>
        <dbReference type="SAM" id="MobiDB-lite"/>
    </source>
</evidence>
<accession>A0A811PMF9</accession>
<sequence>MPESRVAREDGRSSFDGPAPSSSSTLRRAAVLICAALASCTSSLGWEGFVLGLVPCCPEYEPEDLPWIVVHGAEAVTSGPAKPYMANLVGQLEALRKYALGVLTGQIDEDFRPALGNGKIYIDMVVAHGPTVALDLSYMLILELRDFYYQRYHAFVKCRTSCQQICDIAHRLCVKLDPALQDIYNYTQSFGGALSGESLLHITGFGGRMKLEASYAAKELAYMHGIICLVFHKVRLPISLSRFKDGPSIYQVDAPGYPTVHLRAILDVIVKKFHKTTVSVTTATTADGNLCTTIDGTTFRRRYKPAKPMLLFEAEAVAICRFVRPVTHVLGYNIVDANYPTLASSIKDVHELLTLQVPPEDIEELSSLVTSLLTSLESHYTAVDQALGAFRQAEPYL</sequence>
<dbReference type="EMBL" id="CAJGYO010000007">
    <property type="protein sequence ID" value="CAD6243733.1"/>
    <property type="molecule type" value="Genomic_DNA"/>
</dbReference>
<evidence type="ECO:0000313" key="2">
    <source>
        <dbReference type="EMBL" id="CAD6243733.1"/>
    </source>
</evidence>
<evidence type="ECO:0000313" key="3">
    <source>
        <dbReference type="Proteomes" id="UP000604825"/>
    </source>
</evidence>
<dbReference type="OrthoDB" id="10569305at2759"/>
<dbReference type="AlphaFoldDB" id="A0A811PMF9"/>
<reference evidence="2" key="1">
    <citation type="submission" date="2020-10" db="EMBL/GenBank/DDBJ databases">
        <authorList>
            <person name="Han B."/>
            <person name="Lu T."/>
            <person name="Zhao Q."/>
            <person name="Huang X."/>
            <person name="Zhao Y."/>
        </authorList>
    </citation>
    <scope>NUCLEOTIDE SEQUENCE</scope>
</reference>
<feature type="compositionally biased region" description="Low complexity" evidence="1">
    <location>
        <begin position="14"/>
        <end position="23"/>
    </location>
</feature>
<keyword evidence="3" id="KW-1185">Reference proteome</keyword>
<name>A0A811PMF9_9POAL</name>
<feature type="compositionally biased region" description="Basic and acidic residues" evidence="1">
    <location>
        <begin position="1"/>
        <end position="13"/>
    </location>
</feature>
<proteinExistence type="predicted"/>
<feature type="region of interest" description="Disordered" evidence="1">
    <location>
        <begin position="1"/>
        <end position="23"/>
    </location>
</feature>